<proteinExistence type="predicted"/>
<evidence type="ECO:0000313" key="3">
    <source>
        <dbReference type="Proteomes" id="UP000807342"/>
    </source>
</evidence>
<feature type="transmembrane region" description="Helical" evidence="1">
    <location>
        <begin position="71"/>
        <end position="95"/>
    </location>
</feature>
<dbReference type="Proteomes" id="UP000807342">
    <property type="component" value="Unassembled WGS sequence"/>
</dbReference>
<evidence type="ECO:0000313" key="2">
    <source>
        <dbReference type="EMBL" id="KAF9450779.1"/>
    </source>
</evidence>
<evidence type="ECO:0000256" key="1">
    <source>
        <dbReference type="SAM" id="Phobius"/>
    </source>
</evidence>
<gene>
    <name evidence="2" type="ORF">P691DRAFT_432464</name>
</gene>
<comment type="caution">
    <text evidence="2">The sequence shown here is derived from an EMBL/GenBank/DDBJ whole genome shotgun (WGS) entry which is preliminary data.</text>
</comment>
<name>A0A9P5XI21_9AGAR</name>
<dbReference type="EMBL" id="MU151097">
    <property type="protein sequence ID" value="KAF9450779.1"/>
    <property type="molecule type" value="Genomic_DNA"/>
</dbReference>
<keyword evidence="3" id="KW-1185">Reference proteome</keyword>
<keyword evidence="1" id="KW-0472">Membrane</keyword>
<sequence>MTSFLPSSVVSSTSILLAQGIHILYQTAHTSLALATFFSGYTPSEVLATSLSSPSFKKLQNTNSKGYKWNIALHPLMLISLHLFQTFKFLLLFLLRFSFDSAKLLGCESHS</sequence>
<protein>
    <submittedName>
        <fullName evidence="2">Uncharacterized protein</fullName>
    </submittedName>
</protein>
<organism evidence="2 3">
    <name type="scientific">Macrolepiota fuliginosa MF-IS2</name>
    <dbReference type="NCBI Taxonomy" id="1400762"/>
    <lineage>
        <taxon>Eukaryota</taxon>
        <taxon>Fungi</taxon>
        <taxon>Dikarya</taxon>
        <taxon>Basidiomycota</taxon>
        <taxon>Agaricomycotina</taxon>
        <taxon>Agaricomycetes</taxon>
        <taxon>Agaricomycetidae</taxon>
        <taxon>Agaricales</taxon>
        <taxon>Agaricineae</taxon>
        <taxon>Agaricaceae</taxon>
        <taxon>Macrolepiota</taxon>
    </lineage>
</organism>
<accession>A0A9P5XI21</accession>
<keyword evidence="1" id="KW-0812">Transmembrane</keyword>
<keyword evidence="1" id="KW-1133">Transmembrane helix</keyword>
<dbReference type="AlphaFoldDB" id="A0A9P5XI21"/>
<reference evidence="2" key="1">
    <citation type="submission" date="2020-11" db="EMBL/GenBank/DDBJ databases">
        <authorList>
            <consortium name="DOE Joint Genome Institute"/>
            <person name="Ahrendt S."/>
            <person name="Riley R."/>
            <person name="Andreopoulos W."/>
            <person name="Labutti K."/>
            <person name="Pangilinan J."/>
            <person name="Ruiz-Duenas F.J."/>
            <person name="Barrasa J.M."/>
            <person name="Sanchez-Garcia M."/>
            <person name="Camarero S."/>
            <person name="Miyauchi S."/>
            <person name="Serrano A."/>
            <person name="Linde D."/>
            <person name="Babiker R."/>
            <person name="Drula E."/>
            <person name="Ayuso-Fernandez I."/>
            <person name="Pacheco R."/>
            <person name="Padilla G."/>
            <person name="Ferreira P."/>
            <person name="Barriuso J."/>
            <person name="Kellner H."/>
            <person name="Castanera R."/>
            <person name="Alfaro M."/>
            <person name="Ramirez L."/>
            <person name="Pisabarro A.G."/>
            <person name="Kuo A."/>
            <person name="Tritt A."/>
            <person name="Lipzen A."/>
            <person name="He G."/>
            <person name="Yan M."/>
            <person name="Ng V."/>
            <person name="Cullen D."/>
            <person name="Martin F."/>
            <person name="Rosso M.-N."/>
            <person name="Henrissat B."/>
            <person name="Hibbett D."/>
            <person name="Martinez A.T."/>
            <person name="Grigoriev I.V."/>
        </authorList>
    </citation>
    <scope>NUCLEOTIDE SEQUENCE</scope>
    <source>
        <strain evidence="2">MF-IS2</strain>
    </source>
</reference>